<dbReference type="GO" id="GO:0009246">
    <property type="term" value="P:enterobacterial common antigen biosynthetic process"/>
    <property type="evidence" value="ECO:0007669"/>
    <property type="project" value="InterPro"/>
</dbReference>
<organism evidence="7 8">
    <name type="scientific">Aliivibrio finisterrensis</name>
    <dbReference type="NCBI Taxonomy" id="511998"/>
    <lineage>
        <taxon>Bacteria</taxon>
        <taxon>Pseudomonadati</taxon>
        <taxon>Pseudomonadota</taxon>
        <taxon>Gammaproteobacteria</taxon>
        <taxon>Vibrionales</taxon>
        <taxon>Vibrionaceae</taxon>
        <taxon>Aliivibrio</taxon>
    </lineage>
</organism>
<keyword evidence="5 6" id="KW-0472">Membrane</keyword>
<evidence type="ECO:0000256" key="2">
    <source>
        <dbReference type="ARBA" id="ARBA00022475"/>
    </source>
</evidence>
<dbReference type="OrthoDB" id="9769862at2"/>
<dbReference type="RefSeq" id="WP_130088192.1">
    <property type="nucleotide sequence ID" value="NZ_SEZJ01000020.1"/>
</dbReference>
<feature type="transmembrane region" description="Helical" evidence="6">
    <location>
        <begin position="388"/>
        <end position="409"/>
    </location>
</feature>
<feature type="transmembrane region" description="Helical" evidence="6">
    <location>
        <begin position="147"/>
        <end position="170"/>
    </location>
</feature>
<feature type="transmembrane region" description="Helical" evidence="6">
    <location>
        <begin position="258"/>
        <end position="278"/>
    </location>
</feature>
<dbReference type="Proteomes" id="UP000293465">
    <property type="component" value="Unassembled WGS sequence"/>
</dbReference>
<dbReference type="AlphaFoldDB" id="A0A4Q5KDG3"/>
<reference evidence="7 8" key="1">
    <citation type="submission" date="2019-02" db="EMBL/GenBank/DDBJ databases">
        <title>Genome sequences of Aliivibrio finisterrensis strains from farmed Atlantic salmon.</title>
        <authorList>
            <person name="Bowman J.P."/>
        </authorList>
    </citation>
    <scope>NUCLEOTIDE SEQUENCE [LARGE SCALE GENOMIC DNA]</scope>
    <source>
        <strain evidence="7 8">A32</strain>
    </source>
</reference>
<feature type="transmembrane region" description="Helical" evidence="6">
    <location>
        <begin position="84"/>
        <end position="105"/>
    </location>
</feature>
<keyword evidence="3 6" id="KW-0812">Transmembrane</keyword>
<feature type="transmembrane region" description="Helical" evidence="6">
    <location>
        <begin position="18"/>
        <end position="41"/>
    </location>
</feature>
<evidence type="ECO:0000256" key="3">
    <source>
        <dbReference type="ARBA" id="ARBA00022692"/>
    </source>
</evidence>
<feature type="transmembrane region" description="Helical" evidence="6">
    <location>
        <begin position="362"/>
        <end position="382"/>
    </location>
</feature>
<feature type="transmembrane region" description="Helical" evidence="6">
    <location>
        <begin position="334"/>
        <end position="355"/>
    </location>
</feature>
<evidence type="ECO:0000256" key="4">
    <source>
        <dbReference type="ARBA" id="ARBA00022989"/>
    </source>
</evidence>
<dbReference type="InterPro" id="IPR050833">
    <property type="entry name" value="Poly_Biosynth_Transport"/>
</dbReference>
<dbReference type="PANTHER" id="PTHR30250">
    <property type="entry name" value="PST FAMILY PREDICTED COLANIC ACID TRANSPORTER"/>
    <property type="match status" value="1"/>
</dbReference>
<dbReference type="InterPro" id="IPR002797">
    <property type="entry name" value="Polysacc_synth"/>
</dbReference>
<dbReference type="Pfam" id="PF01943">
    <property type="entry name" value="Polysacc_synt"/>
    <property type="match status" value="1"/>
</dbReference>
<comment type="caution">
    <text evidence="7">The sequence shown here is derived from an EMBL/GenBank/DDBJ whole genome shotgun (WGS) entry which is preliminary data.</text>
</comment>
<dbReference type="CDD" id="cd13125">
    <property type="entry name" value="MATE_like_10"/>
    <property type="match status" value="1"/>
</dbReference>
<evidence type="ECO:0000313" key="8">
    <source>
        <dbReference type="Proteomes" id="UP000293465"/>
    </source>
</evidence>
<evidence type="ECO:0000313" key="7">
    <source>
        <dbReference type="EMBL" id="RYU44057.1"/>
    </source>
</evidence>
<proteinExistence type="predicted"/>
<gene>
    <name evidence="7" type="ORF">ERW49_17210</name>
</gene>
<keyword evidence="4 6" id="KW-1133">Transmembrane helix</keyword>
<feature type="transmembrane region" description="Helical" evidence="6">
    <location>
        <begin position="117"/>
        <end position="135"/>
    </location>
</feature>
<dbReference type="PANTHER" id="PTHR30250:SF30">
    <property type="entry name" value="LIPID III FLIPPASE"/>
    <property type="match status" value="1"/>
</dbReference>
<feature type="transmembrane region" description="Helical" evidence="6">
    <location>
        <begin position="176"/>
        <end position="194"/>
    </location>
</feature>
<evidence type="ECO:0000256" key="5">
    <source>
        <dbReference type="ARBA" id="ARBA00023136"/>
    </source>
</evidence>
<dbReference type="InterPro" id="IPR044550">
    <property type="entry name" value="WzxE"/>
</dbReference>
<dbReference type="EMBL" id="SEZJ01000020">
    <property type="protein sequence ID" value="RYU44057.1"/>
    <property type="molecule type" value="Genomic_DNA"/>
</dbReference>
<evidence type="ECO:0000256" key="1">
    <source>
        <dbReference type="ARBA" id="ARBA00004651"/>
    </source>
</evidence>
<accession>A0A4Q5KDG3</accession>
<sequence length="416" mass="47408">MNLFSTTLLSFLSTGIKILAGLVINKAISVFVGPSGLALIGQFQSTQSILRTLSQGGLNSGITKYTSEYQSDEKKISSVWSCSFQLTMFFSILSSIVLLLFSGYFSELVFNSLDFKYVFIVFGLTIPLYAANNMILSIINGLKEIKLLIVINIYQSIYGLVFTTLLIAIWSLDGALIALVTNQSVILLIVLWKVRKHKKIMLGKFLNNYGREERKKLLKYSLMSITSAITLPTSMLIIRNFVGENLSWEDAGYWQGMMYISSTYLAVVTTALSTYYLPRLSEIDNKKELRNEIINGYKFIIPIVLLLNISIYFLKDVILWLIFTPSFEPMLILFKWQLIGDFLKISSWLLAYIMVAKAMTKHFIYTELIFTLNLTIISLVFVEYFGLIGLSYAFALNYAMYFLCMIILLRNQIMDE</sequence>
<feature type="transmembrane region" description="Helical" evidence="6">
    <location>
        <begin position="217"/>
        <end position="238"/>
    </location>
</feature>
<evidence type="ECO:0000256" key="6">
    <source>
        <dbReference type="SAM" id="Phobius"/>
    </source>
</evidence>
<keyword evidence="2" id="KW-1003">Cell membrane</keyword>
<comment type="subcellular location">
    <subcellularLocation>
        <location evidence="1">Cell membrane</location>
        <topology evidence="1">Multi-pass membrane protein</topology>
    </subcellularLocation>
</comment>
<dbReference type="GeneID" id="56276815"/>
<name>A0A4Q5KDG3_9GAMM</name>
<feature type="transmembrane region" description="Helical" evidence="6">
    <location>
        <begin position="299"/>
        <end position="322"/>
    </location>
</feature>
<dbReference type="GO" id="GO:0005886">
    <property type="term" value="C:plasma membrane"/>
    <property type="evidence" value="ECO:0007669"/>
    <property type="project" value="UniProtKB-SubCell"/>
</dbReference>
<protein>
    <submittedName>
        <fullName evidence="7">O-antigen translocase</fullName>
    </submittedName>
</protein>